<keyword evidence="1" id="KW-0472">Membrane</keyword>
<evidence type="ECO:0000256" key="1">
    <source>
        <dbReference type="SAM" id="Phobius"/>
    </source>
</evidence>
<feature type="transmembrane region" description="Helical" evidence="1">
    <location>
        <begin position="90"/>
        <end position="107"/>
    </location>
</feature>
<evidence type="ECO:0000313" key="2">
    <source>
        <dbReference type="EMBL" id="EFM64628.1"/>
    </source>
</evidence>
<sequence length="108" mass="12210">MNDNILKLCIIGVSFIFMFAMRYLPFVILGKSGNSKEFDRFIKYIPLGVFIAMIVKDIFFKNGQLFLSISNIKLIPLILIILISVKFRNIGVSVVSGGIIMLIALNFF</sequence>
<proteinExistence type="predicted"/>
<organism evidence="2 3">
    <name type="scientific">Peptostreptococcus stomatis DSM 17678</name>
    <dbReference type="NCBI Taxonomy" id="596315"/>
    <lineage>
        <taxon>Bacteria</taxon>
        <taxon>Bacillati</taxon>
        <taxon>Bacillota</taxon>
        <taxon>Clostridia</taxon>
        <taxon>Peptostreptococcales</taxon>
        <taxon>Peptostreptococcaceae</taxon>
        <taxon>Peptostreptococcus</taxon>
    </lineage>
</organism>
<feature type="transmembrane region" description="Helical" evidence="1">
    <location>
        <begin position="6"/>
        <end position="29"/>
    </location>
</feature>
<accession>E0E3E9</accession>
<keyword evidence="1" id="KW-1133">Transmembrane helix</keyword>
<dbReference type="EMBL" id="ADGQ01000056">
    <property type="protein sequence ID" value="EFM64628.1"/>
    <property type="molecule type" value="Genomic_DNA"/>
</dbReference>
<dbReference type="Proteomes" id="UP000003244">
    <property type="component" value="Unassembled WGS sequence"/>
</dbReference>
<dbReference type="InterPro" id="IPR008407">
    <property type="entry name" value="Brnchd-chn_aa_trnsp_AzlD"/>
</dbReference>
<dbReference type="eggNOG" id="COG4392">
    <property type="taxonomic scope" value="Bacteria"/>
</dbReference>
<dbReference type="STRING" id="596315.HMPREF0634_1563"/>
<gene>
    <name evidence="2" type="primary">azlD</name>
    <name evidence="2" type="ORF">HMPREF0634_1563</name>
</gene>
<dbReference type="OrthoDB" id="2377094at2"/>
<protein>
    <submittedName>
        <fullName evidence="2">Branched-chain amino acid transport protein (AzlD)</fullName>
    </submittedName>
</protein>
<keyword evidence="1" id="KW-0812">Transmembrane</keyword>
<reference evidence="2 3" key="1">
    <citation type="submission" date="2010-08" db="EMBL/GenBank/DDBJ databases">
        <authorList>
            <person name="Harkins D.M."/>
            <person name="Madupu R."/>
            <person name="Durkin A.S."/>
            <person name="Torralba M."/>
            <person name="Methe B."/>
            <person name="Sutton G.G."/>
            <person name="Nelson K.E."/>
        </authorList>
    </citation>
    <scope>NUCLEOTIDE SEQUENCE [LARGE SCALE GENOMIC DNA]</scope>
    <source>
        <strain evidence="2 3">DSM 17678</strain>
    </source>
</reference>
<dbReference type="AlphaFoldDB" id="E0E3E9"/>
<dbReference type="GeneID" id="84800789"/>
<dbReference type="Pfam" id="PF05437">
    <property type="entry name" value="AzlD"/>
    <property type="match status" value="1"/>
</dbReference>
<feature type="transmembrane region" description="Helical" evidence="1">
    <location>
        <begin position="65"/>
        <end position="83"/>
    </location>
</feature>
<dbReference type="RefSeq" id="WP_007789724.1">
    <property type="nucleotide sequence ID" value="NZ_ADGQ01000056.1"/>
</dbReference>
<name>E0E3E9_9FIRM</name>
<evidence type="ECO:0000313" key="3">
    <source>
        <dbReference type="Proteomes" id="UP000003244"/>
    </source>
</evidence>
<comment type="caution">
    <text evidence="2">The sequence shown here is derived from an EMBL/GenBank/DDBJ whole genome shotgun (WGS) entry which is preliminary data.</text>
</comment>
<keyword evidence="3" id="KW-1185">Reference proteome</keyword>